<feature type="region of interest" description="Disordered" evidence="1">
    <location>
        <begin position="90"/>
        <end position="116"/>
    </location>
</feature>
<dbReference type="OrthoDB" id="1908269at2759"/>
<feature type="transmembrane region" description="Helical" evidence="2">
    <location>
        <begin position="174"/>
        <end position="192"/>
    </location>
</feature>
<keyword evidence="2" id="KW-0812">Transmembrane</keyword>
<dbReference type="PANTHER" id="PTHR37222">
    <property type="entry name" value="OS02G0718000 PROTEIN"/>
    <property type="match status" value="1"/>
</dbReference>
<feature type="transmembrane region" description="Helical" evidence="2">
    <location>
        <begin position="150"/>
        <end position="168"/>
    </location>
</feature>
<feature type="transmembrane region" description="Helical" evidence="2">
    <location>
        <begin position="231"/>
        <end position="251"/>
    </location>
</feature>
<proteinExistence type="predicted"/>
<evidence type="ECO:0000313" key="3">
    <source>
        <dbReference type="EMBL" id="KAJ0965130.1"/>
    </source>
</evidence>
<gene>
    <name evidence="3" type="ORF">J5N97_026268</name>
</gene>
<accession>A0A9D5H6M1</accession>
<keyword evidence="2" id="KW-1133">Transmembrane helix</keyword>
<comment type="caution">
    <text evidence="3">The sequence shown here is derived from an EMBL/GenBank/DDBJ whole genome shotgun (WGS) entry which is preliminary data.</text>
</comment>
<evidence type="ECO:0000256" key="1">
    <source>
        <dbReference type="SAM" id="MobiDB-lite"/>
    </source>
</evidence>
<sequence>MASLLRRQIVQNPSYLRALFSSPRGFLANPNPSSSLKSQSILSPIPNFFSANPITKSLNPSPCFRNPKFHLNPAKDQVFPKSQLLTNRFLSSSPQKPDSGETQNPPETPEFQHQEIEGPTVERDLSALANETRQSLDALRKSVYDLSSSLALLGIANLTIGATVIYFFKPHSVFAVQDLVAFAFPFSIAFLMRRSVKPITFFRKMEEQGRLQILTLCLQVSKTLNLLFLRIRVVSLGCVAGLVAGSLVTLWPQ</sequence>
<reference evidence="3" key="2">
    <citation type="journal article" date="2022" name="Hortic Res">
        <title>The genome of Dioscorea zingiberensis sheds light on the biosynthesis, origin and evolution of the medicinally important diosgenin saponins.</title>
        <authorList>
            <person name="Li Y."/>
            <person name="Tan C."/>
            <person name="Li Z."/>
            <person name="Guo J."/>
            <person name="Li S."/>
            <person name="Chen X."/>
            <person name="Wang C."/>
            <person name="Dai X."/>
            <person name="Yang H."/>
            <person name="Song W."/>
            <person name="Hou L."/>
            <person name="Xu J."/>
            <person name="Tong Z."/>
            <person name="Xu A."/>
            <person name="Yuan X."/>
            <person name="Wang W."/>
            <person name="Yang Q."/>
            <person name="Chen L."/>
            <person name="Sun Z."/>
            <person name="Wang K."/>
            <person name="Pan B."/>
            <person name="Chen J."/>
            <person name="Bao Y."/>
            <person name="Liu F."/>
            <person name="Qi X."/>
            <person name="Gang D.R."/>
            <person name="Wen J."/>
            <person name="Li J."/>
        </authorList>
    </citation>
    <scope>NUCLEOTIDE SEQUENCE</scope>
    <source>
        <strain evidence="3">Dzin_1.0</strain>
    </source>
</reference>
<dbReference type="Proteomes" id="UP001085076">
    <property type="component" value="Miscellaneous, Linkage group lg08"/>
</dbReference>
<organism evidence="3 4">
    <name type="scientific">Dioscorea zingiberensis</name>
    <dbReference type="NCBI Taxonomy" id="325984"/>
    <lineage>
        <taxon>Eukaryota</taxon>
        <taxon>Viridiplantae</taxon>
        <taxon>Streptophyta</taxon>
        <taxon>Embryophyta</taxon>
        <taxon>Tracheophyta</taxon>
        <taxon>Spermatophyta</taxon>
        <taxon>Magnoliopsida</taxon>
        <taxon>Liliopsida</taxon>
        <taxon>Dioscoreales</taxon>
        <taxon>Dioscoreaceae</taxon>
        <taxon>Dioscorea</taxon>
    </lineage>
</organism>
<evidence type="ECO:0000313" key="4">
    <source>
        <dbReference type="Proteomes" id="UP001085076"/>
    </source>
</evidence>
<name>A0A9D5H6M1_9LILI</name>
<keyword evidence="4" id="KW-1185">Reference proteome</keyword>
<protein>
    <submittedName>
        <fullName evidence="3">Uncharacterized protein</fullName>
    </submittedName>
</protein>
<dbReference type="EMBL" id="JAGGNH010000008">
    <property type="protein sequence ID" value="KAJ0965130.1"/>
    <property type="molecule type" value="Genomic_DNA"/>
</dbReference>
<keyword evidence="2" id="KW-0472">Membrane</keyword>
<feature type="compositionally biased region" description="Polar residues" evidence="1">
    <location>
        <begin position="90"/>
        <end position="105"/>
    </location>
</feature>
<reference evidence="3" key="1">
    <citation type="submission" date="2021-03" db="EMBL/GenBank/DDBJ databases">
        <authorList>
            <person name="Li Z."/>
            <person name="Yang C."/>
        </authorList>
    </citation>
    <scope>NUCLEOTIDE SEQUENCE</scope>
    <source>
        <strain evidence="3">Dzin_1.0</strain>
        <tissue evidence="3">Leaf</tissue>
    </source>
</reference>
<dbReference type="PANTHER" id="PTHR37222:SF1">
    <property type="entry name" value="OS02G0718000 PROTEIN"/>
    <property type="match status" value="1"/>
</dbReference>
<evidence type="ECO:0000256" key="2">
    <source>
        <dbReference type="SAM" id="Phobius"/>
    </source>
</evidence>
<dbReference type="AlphaFoldDB" id="A0A9D5H6M1"/>